<name>A0A9W6J4C3_9HYPH</name>
<dbReference type="InterPro" id="IPR052514">
    <property type="entry name" value="SAM-dependent_MTase"/>
</dbReference>
<proteinExistence type="predicted"/>
<dbReference type="InterPro" id="IPR029063">
    <property type="entry name" value="SAM-dependent_MTases_sf"/>
</dbReference>
<dbReference type="SUPFAM" id="SSF53335">
    <property type="entry name" value="S-adenosyl-L-methionine-dependent methyltransferases"/>
    <property type="match status" value="1"/>
</dbReference>
<accession>A0A9W6J4C3</accession>
<protein>
    <recommendedName>
        <fullName evidence="1">Methyltransferase FkbM domain-containing protein</fullName>
    </recommendedName>
</protein>
<keyword evidence="3" id="KW-1185">Reference proteome</keyword>
<gene>
    <name evidence="2" type="ORF">GCM10017643_06020</name>
</gene>
<dbReference type="EMBL" id="BSFJ01000004">
    <property type="protein sequence ID" value="GLK70487.1"/>
    <property type="molecule type" value="Genomic_DNA"/>
</dbReference>
<evidence type="ECO:0000259" key="1">
    <source>
        <dbReference type="Pfam" id="PF05050"/>
    </source>
</evidence>
<dbReference type="Pfam" id="PF05050">
    <property type="entry name" value="Methyltransf_21"/>
    <property type="match status" value="1"/>
</dbReference>
<evidence type="ECO:0000313" key="2">
    <source>
        <dbReference type="EMBL" id="GLK70487.1"/>
    </source>
</evidence>
<dbReference type="PANTHER" id="PTHR34203">
    <property type="entry name" value="METHYLTRANSFERASE, FKBM FAMILY PROTEIN"/>
    <property type="match status" value="1"/>
</dbReference>
<feature type="domain" description="Methyltransferase FkbM" evidence="1">
    <location>
        <begin position="26"/>
        <end position="169"/>
    </location>
</feature>
<sequence>MCLYKEYGTFFSDYLRGLDYKFTFIDIGANQGLYSLIAAQNPLCEQAISFEPVGKTFQLLTSNIAANGLADKIVALNCGLSSEDARVKIQLKPGHSGAASLHHTFGDGEGAEEIRLSTAAILEPYLASGLPLVVKIDTEGHEDVVIAELAKSRFADRVRSVFYEVDTAWVDPETLKVRLRGMGLSHFEQIGGGTHYDVLADRSSGPAA</sequence>
<dbReference type="AlphaFoldDB" id="A0A9W6J4C3"/>
<dbReference type="NCBIfam" id="TIGR01444">
    <property type="entry name" value="fkbM_fam"/>
    <property type="match status" value="1"/>
</dbReference>
<comment type="caution">
    <text evidence="2">The sequence shown here is derived from an EMBL/GenBank/DDBJ whole genome shotgun (WGS) entry which is preliminary data.</text>
</comment>
<dbReference type="InterPro" id="IPR006342">
    <property type="entry name" value="FkbM_mtfrase"/>
</dbReference>
<reference evidence="2" key="2">
    <citation type="submission" date="2023-01" db="EMBL/GenBank/DDBJ databases">
        <authorList>
            <person name="Sun Q."/>
            <person name="Evtushenko L."/>
        </authorList>
    </citation>
    <scope>NUCLEOTIDE SEQUENCE</scope>
    <source>
        <strain evidence="2">VKM B-2484</strain>
    </source>
</reference>
<dbReference type="Gene3D" id="3.40.50.150">
    <property type="entry name" value="Vaccinia Virus protein VP39"/>
    <property type="match status" value="1"/>
</dbReference>
<organism evidence="2 3">
    <name type="scientific">Ancylobacter dichloromethanicus</name>
    <dbReference type="NCBI Taxonomy" id="518825"/>
    <lineage>
        <taxon>Bacteria</taxon>
        <taxon>Pseudomonadati</taxon>
        <taxon>Pseudomonadota</taxon>
        <taxon>Alphaproteobacteria</taxon>
        <taxon>Hyphomicrobiales</taxon>
        <taxon>Xanthobacteraceae</taxon>
        <taxon>Ancylobacter</taxon>
    </lineage>
</organism>
<dbReference type="PANTHER" id="PTHR34203:SF15">
    <property type="entry name" value="SLL1173 PROTEIN"/>
    <property type="match status" value="1"/>
</dbReference>
<dbReference type="Proteomes" id="UP001143370">
    <property type="component" value="Unassembled WGS sequence"/>
</dbReference>
<evidence type="ECO:0000313" key="3">
    <source>
        <dbReference type="Proteomes" id="UP001143370"/>
    </source>
</evidence>
<reference evidence="2" key="1">
    <citation type="journal article" date="2014" name="Int. J. Syst. Evol. Microbiol.">
        <title>Complete genome sequence of Corynebacterium casei LMG S-19264T (=DSM 44701T), isolated from a smear-ripened cheese.</title>
        <authorList>
            <consortium name="US DOE Joint Genome Institute (JGI-PGF)"/>
            <person name="Walter F."/>
            <person name="Albersmeier A."/>
            <person name="Kalinowski J."/>
            <person name="Ruckert C."/>
        </authorList>
    </citation>
    <scope>NUCLEOTIDE SEQUENCE</scope>
    <source>
        <strain evidence="2">VKM B-2484</strain>
    </source>
</reference>